<dbReference type="Proteomes" id="UP000004263">
    <property type="component" value="Unassembled WGS sequence"/>
</dbReference>
<comment type="function">
    <text evidence="2 10 12">Catalyzes the transfer of a dimethylallyl group onto the adenine at position 37 in tRNAs that read codons beginning with uridine, leading to the formation of N6-(dimethylallyl)adenosine (i(6)A).</text>
</comment>
<dbReference type="STRING" id="207949.RED65_15673"/>
<dbReference type="GO" id="GO:0005524">
    <property type="term" value="F:ATP binding"/>
    <property type="evidence" value="ECO:0007669"/>
    <property type="project" value="UniProtKB-UniRule"/>
</dbReference>
<feature type="region of interest" description="Interaction with substrate tRNA" evidence="10">
    <location>
        <begin position="165"/>
        <end position="169"/>
    </location>
</feature>
<evidence type="ECO:0000256" key="9">
    <source>
        <dbReference type="ARBA" id="ARBA00049563"/>
    </source>
</evidence>
<keyword evidence="7 10" id="KW-0067">ATP-binding</keyword>
<accession>Q1N272</accession>
<dbReference type="SUPFAM" id="SSF52540">
    <property type="entry name" value="P-loop containing nucleoside triphosphate hydrolases"/>
    <property type="match status" value="2"/>
</dbReference>
<feature type="site" description="Interaction with substrate tRNA" evidence="10">
    <location>
        <position position="107"/>
    </location>
</feature>
<evidence type="ECO:0000256" key="8">
    <source>
        <dbReference type="ARBA" id="ARBA00022842"/>
    </source>
</evidence>
<evidence type="ECO:0000256" key="2">
    <source>
        <dbReference type="ARBA" id="ARBA00003213"/>
    </source>
</evidence>
<dbReference type="EC" id="2.5.1.75" evidence="10"/>
<proteinExistence type="inferred from homology"/>
<comment type="caution">
    <text evidence="14">The sequence shown here is derived from an EMBL/GenBank/DDBJ whole genome shotgun (WGS) entry which is preliminary data.</text>
</comment>
<dbReference type="PANTHER" id="PTHR11088:SF60">
    <property type="entry name" value="TRNA DIMETHYLALLYLTRANSFERASE"/>
    <property type="match status" value="1"/>
</dbReference>
<dbReference type="EMBL" id="AAQH01000008">
    <property type="protein sequence ID" value="EAT12292.1"/>
    <property type="molecule type" value="Genomic_DNA"/>
</dbReference>
<feature type="site" description="Interaction with substrate tRNA" evidence="10">
    <location>
        <position position="129"/>
    </location>
</feature>
<keyword evidence="5 10" id="KW-0819">tRNA processing</keyword>
<evidence type="ECO:0000256" key="3">
    <source>
        <dbReference type="ARBA" id="ARBA00005842"/>
    </source>
</evidence>
<dbReference type="OrthoDB" id="9776390at2"/>
<reference evidence="14 15" key="1">
    <citation type="submission" date="2006-03" db="EMBL/GenBank/DDBJ databases">
        <authorList>
            <person name="Pinhassi J."/>
            <person name="Pedros-Alio C."/>
            <person name="Ferriera S."/>
            <person name="Johnson J."/>
            <person name="Kravitz S."/>
            <person name="Halpern A."/>
            <person name="Remington K."/>
            <person name="Beeson K."/>
            <person name="Tran B."/>
            <person name="Rogers Y.-H."/>
            <person name="Friedman R."/>
            <person name="Venter J.C."/>
        </authorList>
    </citation>
    <scope>NUCLEOTIDE SEQUENCE [LARGE SCALE GENOMIC DNA]</scope>
    <source>
        <strain evidence="14 15">RED65</strain>
    </source>
</reference>
<evidence type="ECO:0000256" key="11">
    <source>
        <dbReference type="RuleBase" id="RU003783"/>
    </source>
</evidence>
<dbReference type="Gene3D" id="3.40.50.300">
    <property type="entry name" value="P-loop containing nucleotide triphosphate hydrolases"/>
    <property type="match status" value="1"/>
</dbReference>
<dbReference type="InterPro" id="IPR039657">
    <property type="entry name" value="Dimethylallyltransferase"/>
</dbReference>
<feature type="binding site" evidence="10">
    <location>
        <begin position="18"/>
        <end position="23"/>
    </location>
    <ligand>
        <name>substrate</name>
    </ligand>
</feature>
<dbReference type="RefSeq" id="WP_007018343.1">
    <property type="nucleotide sequence ID" value="NZ_CH724116.1"/>
</dbReference>
<gene>
    <name evidence="10 14" type="primary">miaA</name>
    <name evidence="14" type="ORF">RED65_15673</name>
</gene>
<dbReference type="InterPro" id="IPR027417">
    <property type="entry name" value="P-loop_NTPase"/>
</dbReference>
<comment type="caution">
    <text evidence="10">Lacks conserved residue(s) required for the propagation of feature annotation.</text>
</comment>
<dbReference type="AlphaFoldDB" id="Q1N272"/>
<evidence type="ECO:0000313" key="14">
    <source>
        <dbReference type="EMBL" id="EAT12292.1"/>
    </source>
</evidence>
<evidence type="ECO:0000256" key="6">
    <source>
        <dbReference type="ARBA" id="ARBA00022741"/>
    </source>
</evidence>
<evidence type="ECO:0000256" key="13">
    <source>
        <dbReference type="RuleBase" id="RU003785"/>
    </source>
</evidence>
<keyword evidence="8 10" id="KW-0460">Magnesium</keyword>
<evidence type="ECO:0000256" key="4">
    <source>
        <dbReference type="ARBA" id="ARBA00022679"/>
    </source>
</evidence>
<sequence length="318" mass="36280">MTAISTNKPLAICIMGPTASGKTALACEIYDHLDCELISVDSALVYRGMDIGSAKPSADEQARYPHHLIDIRDPSEPYSAADFREDAIALMRDITAKGKIPVLVGGTMLYFKFLMEGSADLPNADEKVRAHIEELVVKHGKQYIHDLLKEVDPESAQRLNPNDPQRVQRAYEVYLITGKTLTQHWAEQENPESEYDWLQFAIAPTDRKDLHERIALRFQQMVEQGFEEEVRALYARGDLNPDLPSIRAVGYRQMWDFIEGKISHDEMIERGIIATRQLAKRQLTWLRGWQDIHWLDTFDPALLQSAAKHLRTKGIELE</sequence>
<keyword evidence="6 10" id="KW-0547">Nucleotide-binding</keyword>
<keyword evidence="15" id="KW-1185">Reference proteome</keyword>
<protein>
    <recommendedName>
        <fullName evidence="10">tRNA dimethylallyltransferase</fullName>
        <ecNumber evidence="10">2.5.1.75</ecNumber>
    </recommendedName>
    <alternativeName>
        <fullName evidence="10">Dimethylallyl diphosphate:tRNA dimethylallyltransferase</fullName>
        <shortName evidence="10">DMAPP:tRNA dimethylallyltransferase</shortName>
        <shortName evidence="10">DMATase</shortName>
    </alternativeName>
    <alternativeName>
        <fullName evidence="10">Isopentenyl-diphosphate:tRNA isopentenyltransferase</fullName>
        <shortName evidence="10">IPP transferase</shortName>
        <shortName evidence="10">IPPT</shortName>
        <shortName evidence="10">IPTase</shortName>
    </alternativeName>
</protein>
<evidence type="ECO:0000256" key="12">
    <source>
        <dbReference type="RuleBase" id="RU003784"/>
    </source>
</evidence>
<comment type="catalytic activity">
    <reaction evidence="9 10 11">
        <text>adenosine(37) in tRNA + dimethylallyl diphosphate = N(6)-dimethylallyladenosine(37) in tRNA + diphosphate</text>
        <dbReference type="Rhea" id="RHEA:26482"/>
        <dbReference type="Rhea" id="RHEA-COMP:10162"/>
        <dbReference type="Rhea" id="RHEA-COMP:10375"/>
        <dbReference type="ChEBI" id="CHEBI:33019"/>
        <dbReference type="ChEBI" id="CHEBI:57623"/>
        <dbReference type="ChEBI" id="CHEBI:74411"/>
        <dbReference type="ChEBI" id="CHEBI:74415"/>
        <dbReference type="EC" id="2.5.1.75"/>
    </reaction>
</comment>
<evidence type="ECO:0000256" key="10">
    <source>
        <dbReference type="HAMAP-Rule" id="MF_00185"/>
    </source>
</evidence>
<evidence type="ECO:0000256" key="1">
    <source>
        <dbReference type="ARBA" id="ARBA00001946"/>
    </source>
</evidence>
<evidence type="ECO:0000313" key="15">
    <source>
        <dbReference type="Proteomes" id="UP000004263"/>
    </source>
</evidence>
<dbReference type="HAMAP" id="MF_00185">
    <property type="entry name" value="IPP_trans"/>
    <property type="match status" value="1"/>
</dbReference>
<dbReference type="PANTHER" id="PTHR11088">
    <property type="entry name" value="TRNA DIMETHYLALLYLTRANSFERASE"/>
    <property type="match status" value="1"/>
</dbReference>
<feature type="binding site" evidence="10">
    <location>
        <begin position="16"/>
        <end position="23"/>
    </location>
    <ligand>
        <name>ATP</name>
        <dbReference type="ChEBI" id="CHEBI:30616"/>
    </ligand>
</feature>
<dbReference type="GO" id="GO:0052381">
    <property type="term" value="F:tRNA dimethylallyltransferase activity"/>
    <property type="evidence" value="ECO:0007669"/>
    <property type="project" value="UniProtKB-UniRule"/>
</dbReference>
<dbReference type="Pfam" id="PF01715">
    <property type="entry name" value="IPPT"/>
    <property type="match status" value="1"/>
</dbReference>
<dbReference type="NCBIfam" id="TIGR00174">
    <property type="entry name" value="miaA"/>
    <property type="match status" value="1"/>
</dbReference>
<evidence type="ECO:0000256" key="5">
    <source>
        <dbReference type="ARBA" id="ARBA00022694"/>
    </source>
</evidence>
<comment type="subunit">
    <text evidence="10">Monomer.</text>
</comment>
<evidence type="ECO:0000256" key="7">
    <source>
        <dbReference type="ARBA" id="ARBA00022840"/>
    </source>
</evidence>
<name>Q1N272_9GAMM</name>
<dbReference type="HOGENOM" id="CLU_032616_0_0_6"/>
<comment type="similarity">
    <text evidence="3 10 13">Belongs to the IPP transferase family.</text>
</comment>
<dbReference type="Gene3D" id="1.10.20.140">
    <property type="match status" value="1"/>
</dbReference>
<dbReference type="FunFam" id="1.10.20.140:FF:000001">
    <property type="entry name" value="tRNA dimethylallyltransferase"/>
    <property type="match status" value="1"/>
</dbReference>
<organism evidence="14 15">
    <name type="scientific">Bermanella marisrubri</name>
    <dbReference type="NCBI Taxonomy" id="207949"/>
    <lineage>
        <taxon>Bacteria</taxon>
        <taxon>Pseudomonadati</taxon>
        <taxon>Pseudomonadota</taxon>
        <taxon>Gammaproteobacteria</taxon>
        <taxon>Oceanospirillales</taxon>
        <taxon>Oceanospirillaceae</taxon>
        <taxon>Bermanella</taxon>
    </lineage>
</organism>
<keyword evidence="4 10" id="KW-0808">Transferase</keyword>
<dbReference type="GO" id="GO:0006400">
    <property type="term" value="P:tRNA modification"/>
    <property type="evidence" value="ECO:0007669"/>
    <property type="project" value="TreeGrafter"/>
</dbReference>
<feature type="region of interest" description="Interaction with substrate tRNA" evidence="10">
    <location>
        <begin position="41"/>
        <end position="44"/>
    </location>
</feature>
<dbReference type="InterPro" id="IPR018022">
    <property type="entry name" value="IPT"/>
</dbReference>
<comment type="cofactor">
    <cofactor evidence="1 10">
        <name>Mg(2+)</name>
        <dbReference type="ChEBI" id="CHEBI:18420"/>
    </cofactor>
</comment>